<evidence type="ECO:0000256" key="2">
    <source>
        <dbReference type="SAM" id="SignalP"/>
    </source>
</evidence>
<keyword evidence="4" id="KW-1185">Reference proteome</keyword>
<comment type="caution">
    <text evidence="3">The sequence shown here is derived from an EMBL/GenBank/DDBJ whole genome shotgun (WGS) entry which is preliminary data.</text>
</comment>
<dbReference type="OrthoDB" id="48013at2759"/>
<accession>A0A9N8E4Q1</accession>
<protein>
    <submittedName>
        <fullName evidence="3">Uncharacterized protein</fullName>
    </submittedName>
</protein>
<evidence type="ECO:0000313" key="4">
    <source>
        <dbReference type="Proteomes" id="UP001153069"/>
    </source>
</evidence>
<feature type="chain" id="PRO_5040437816" evidence="2">
    <location>
        <begin position="23"/>
        <end position="121"/>
    </location>
</feature>
<keyword evidence="2" id="KW-0732">Signal</keyword>
<sequence length="121" mass="12354">MTSLRSFLCLCLLASVAFMADAFAPNHGPSTKTLSVKPSLSTLQAAPVDVMLTTSTAAATTTNVAATTLDPTTFLTDILGVFINSNAILAVPVIAALGVASLIAWGIVAYASPAEPEEDDV</sequence>
<evidence type="ECO:0000256" key="1">
    <source>
        <dbReference type="SAM" id="Phobius"/>
    </source>
</evidence>
<dbReference type="Proteomes" id="UP001153069">
    <property type="component" value="Unassembled WGS sequence"/>
</dbReference>
<feature type="transmembrane region" description="Helical" evidence="1">
    <location>
        <begin position="87"/>
        <end position="111"/>
    </location>
</feature>
<reference evidence="3" key="1">
    <citation type="submission" date="2020-06" db="EMBL/GenBank/DDBJ databases">
        <authorList>
            <consortium name="Plant Systems Biology data submission"/>
        </authorList>
    </citation>
    <scope>NUCLEOTIDE SEQUENCE</scope>
    <source>
        <strain evidence="3">D6</strain>
    </source>
</reference>
<keyword evidence="1" id="KW-1133">Transmembrane helix</keyword>
<gene>
    <name evidence="3" type="ORF">SEMRO_665_G183800.1</name>
</gene>
<dbReference type="EMBL" id="CAICTM010000664">
    <property type="protein sequence ID" value="CAB9514626.1"/>
    <property type="molecule type" value="Genomic_DNA"/>
</dbReference>
<keyword evidence="1" id="KW-0812">Transmembrane</keyword>
<feature type="signal peptide" evidence="2">
    <location>
        <begin position="1"/>
        <end position="22"/>
    </location>
</feature>
<proteinExistence type="predicted"/>
<dbReference type="AlphaFoldDB" id="A0A9N8E4Q1"/>
<keyword evidence="1" id="KW-0472">Membrane</keyword>
<organism evidence="3 4">
    <name type="scientific">Seminavis robusta</name>
    <dbReference type="NCBI Taxonomy" id="568900"/>
    <lineage>
        <taxon>Eukaryota</taxon>
        <taxon>Sar</taxon>
        <taxon>Stramenopiles</taxon>
        <taxon>Ochrophyta</taxon>
        <taxon>Bacillariophyta</taxon>
        <taxon>Bacillariophyceae</taxon>
        <taxon>Bacillariophycidae</taxon>
        <taxon>Naviculales</taxon>
        <taxon>Naviculaceae</taxon>
        <taxon>Seminavis</taxon>
    </lineage>
</organism>
<evidence type="ECO:0000313" key="3">
    <source>
        <dbReference type="EMBL" id="CAB9514626.1"/>
    </source>
</evidence>
<name>A0A9N8E4Q1_9STRA</name>